<dbReference type="SUPFAM" id="SSF52833">
    <property type="entry name" value="Thioredoxin-like"/>
    <property type="match status" value="1"/>
</dbReference>
<comment type="caution">
    <text evidence="3">The sequence shown here is derived from an EMBL/GenBank/DDBJ whole genome shotgun (WGS) entry which is preliminary data.</text>
</comment>
<dbReference type="AlphaFoldDB" id="A0A1A0HFQ5"/>
<dbReference type="InterPro" id="IPR009737">
    <property type="entry name" value="Aim32/Apd1-like"/>
</dbReference>
<sequence length="290" mass="32699">MLSLSRQALCTYRTYATKFIQSCPKPTYDTGCTHCQIPEFPQDKQINFEHSLNGTSPIPWKHVLVLLHGVGDFADMASKINLIPGSMAQDFEILKRNHLSALHPVTLSNALISGEPQDATKRHRVRIYPDNVEVDFLPHHVQQFMEHYLLPEEAPQEVYNPFVKDQSTSKTRKLHPGLFKETSPQKDLVLICGHAKRDIRCGVLAPLLEQEFLKVLEREGIAGNVDVGLISHIGGHAYAGNVIFFPANPSRMPVTWYERVFPENVQGIVQATIKEGKIIKDLYRGQPSDL</sequence>
<dbReference type="RefSeq" id="XP_018713169.1">
    <property type="nucleotide sequence ID" value="XM_018858440.1"/>
</dbReference>
<organism evidence="3 4">
    <name type="scientific">Metschnikowia bicuspidata var. bicuspidata NRRL YB-4993</name>
    <dbReference type="NCBI Taxonomy" id="869754"/>
    <lineage>
        <taxon>Eukaryota</taxon>
        <taxon>Fungi</taxon>
        <taxon>Dikarya</taxon>
        <taxon>Ascomycota</taxon>
        <taxon>Saccharomycotina</taxon>
        <taxon>Pichiomycetes</taxon>
        <taxon>Metschnikowiaceae</taxon>
        <taxon>Metschnikowia</taxon>
    </lineage>
</organism>
<proteinExistence type="inferred from homology"/>
<dbReference type="EMBL" id="LXTC01000001">
    <property type="protein sequence ID" value="OBA22688.1"/>
    <property type="molecule type" value="Genomic_DNA"/>
</dbReference>
<dbReference type="Proteomes" id="UP000092555">
    <property type="component" value="Unassembled WGS sequence"/>
</dbReference>
<accession>A0A1A0HFQ5</accession>
<dbReference type="STRING" id="869754.A0A1A0HFQ5"/>
<dbReference type="CDD" id="cd03062">
    <property type="entry name" value="TRX_Fd_Sucrase"/>
    <property type="match status" value="1"/>
</dbReference>
<comment type="similarity">
    <text evidence="1">Belongs to the AIM32 family.</text>
</comment>
<dbReference type="PANTHER" id="PTHR31902">
    <property type="entry name" value="ACTIN PATCHES DISTAL PROTEIN 1"/>
    <property type="match status" value="1"/>
</dbReference>
<evidence type="ECO:0000256" key="1">
    <source>
        <dbReference type="ARBA" id="ARBA00038208"/>
    </source>
</evidence>
<dbReference type="InterPro" id="IPR036249">
    <property type="entry name" value="Thioredoxin-like_sf"/>
</dbReference>
<keyword evidence="4" id="KW-1185">Reference proteome</keyword>
<gene>
    <name evidence="3" type="ORF">METBIDRAFT_75893</name>
</gene>
<dbReference type="OrthoDB" id="10253744at2759"/>
<protein>
    <recommendedName>
        <fullName evidence="2">Altered inheritance of mitochondria protein 32</fullName>
    </recommendedName>
</protein>
<evidence type="ECO:0000256" key="2">
    <source>
        <dbReference type="ARBA" id="ARBA00040895"/>
    </source>
</evidence>
<evidence type="ECO:0000313" key="4">
    <source>
        <dbReference type="Proteomes" id="UP000092555"/>
    </source>
</evidence>
<dbReference type="PANTHER" id="PTHR31902:SF7">
    <property type="entry name" value="ALTERED INHERITANCE OF MITOCHONDRIA PROTEIN 32"/>
    <property type="match status" value="1"/>
</dbReference>
<evidence type="ECO:0000313" key="3">
    <source>
        <dbReference type="EMBL" id="OBA22688.1"/>
    </source>
</evidence>
<dbReference type="Gene3D" id="3.40.30.10">
    <property type="entry name" value="Glutaredoxin"/>
    <property type="match status" value="1"/>
</dbReference>
<reference evidence="3 4" key="1">
    <citation type="submission" date="2016-05" db="EMBL/GenBank/DDBJ databases">
        <title>Comparative genomics of biotechnologically important yeasts.</title>
        <authorList>
            <consortium name="DOE Joint Genome Institute"/>
            <person name="Riley R."/>
            <person name="Haridas S."/>
            <person name="Wolfe K.H."/>
            <person name="Lopes M.R."/>
            <person name="Hittinger C.T."/>
            <person name="Goker M."/>
            <person name="Salamov A."/>
            <person name="Wisecaver J."/>
            <person name="Long T.M."/>
            <person name="Aerts A.L."/>
            <person name="Barry K."/>
            <person name="Choi C."/>
            <person name="Clum A."/>
            <person name="Coughlan A.Y."/>
            <person name="Deshpande S."/>
            <person name="Douglass A.P."/>
            <person name="Hanson S.J."/>
            <person name="Klenk H.-P."/>
            <person name="LaButti K."/>
            <person name="Lapidus A."/>
            <person name="Lindquist E."/>
            <person name="Lipzen A."/>
            <person name="Meier-kolthoff J.P."/>
            <person name="Ohm R.A."/>
            <person name="Otillar R.P."/>
            <person name="Pangilinan J."/>
            <person name="Peng Y."/>
            <person name="Rokas A."/>
            <person name="Rosa C.A."/>
            <person name="Scheuner C."/>
            <person name="Sibirny A.A."/>
            <person name="Slot J.C."/>
            <person name="Stielow J.B."/>
            <person name="Sun H."/>
            <person name="Kurtzman C.P."/>
            <person name="Blackwell M."/>
            <person name="Grigoriev I.V."/>
            <person name="Jeffries T.W."/>
        </authorList>
    </citation>
    <scope>NUCLEOTIDE SEQUENCE [LARGE SCALE GENOMIC DNA]</scope>
    <source>
        <strain evidence="3 4">NRRL YB-4993</strain>
    </source>
</reference>
<name>A0A1A0HFQ5_9ASCO</name>
<dbReference type="GeneID" id="30031416"/>
<dbReference type="Pfam" id="PF06999">
    <property type="entry name" value="Suc_Fer-like"/>
    <property type="match status" value="1"/>
</dbReference>